<evidence type="ECO:0000256" key="1">
    <source>
        <dbReference type="ARBA" id="ARBA00004571"/>
    </source>
</evidence>
<keyword evidence="10" id="KW-0732">Signal</keyword>
<dbReference type="PANTHER" id="PTHR30069">
    <property type="entry name" value="TONB-DEPENDENT OUTER MEMBRANE RECEPTOR"/>
    <property type="match status" value="1"/>
</dbReference>
<evidence type="ECO:0000259" key="12">
    <source>
        <dbReference type="Pfam" id="PF07715"/>
    </source>
</evidence>
<evidence type="ECO:0000256" key="3">
    <source>
        <dbReference type="ARBA" id="ARBA00022452"/>
    </source>
</evidence>
<sequence length="664" mass="71321">MMRCAGAMRPSLIGALASLSLEGFARAEETAEPGDIVVTARATERRVLPPQIVLGSAELLDKQPTSLADALRGLPGVSVKTNSRGETIARLRGAEERQTAVFFEGAPFSVAWDGRIDLGVLPAGLIGNVTVTKGAVPIEYGTNAVAGVVDFQARRAAREGGGGFTGAVEAGTQGYINASGVATVGDERFDATIAGGYVSRDSVPVADRDALPFSQVGDDSRTNTDLDSFSIFGALGARFGAVETRVSILHNDTSRGIAPESDRDPNVAAPRYWRYPKILLTQVNLNVRAELADDVVLAGVVYRQWFDQQIDAYRTVAYTALRTQQFDDDNTLGGRLTLSNRIGPVDLRWSASYQRANHKQIDTPVPGVAGPRLEYEQNLLSLGVEGDVALGDATKLTLGAAYDRAKTPLTGDKPDQPTQDAPAFSASLRHAFGDDLTLTVSGGRRTRFATPRELYGEALGRFLINTGLKPERAWLFDAELAYRQPKFSIVVNPFYSRGEDTLGQRMVRVGNATLRQRFNLQGTKTYGVDAAVSAALTDRIGLALAGTALSARADAGDSPFRRLPQRPRHELSAVLDYKIDDKFMIAGEVLQTGSATDLDIDNTEARLPSSTEFNVRGRLTLFRLPGGMRVSATAAADNITDANVVPQLGLPLPGRIVRFGIRID</sequence>
<keyword evidence="2 8" id="KW-0813">Transport</keyword>
<comment type="similarity">
    <text evidence="8 9">Belongs to the TonB-dependent receptor family.</text>
</comment>
<comment type="caution">
    <text evidence="13">The sequence shown here is derived from an EMBL/GenBank/DDBJ whole genome shotgun (WGS) entry which is preliminary data.</text>
</comment>
<evidence type="ECO:0000313" key="14">
    <source>
        <dbReference type="Proteomes" id="UP000317894"/>
    </source>
</evidence>
<feature type="signal peptide" evidence="10">
    <location>
        <begin position="1"/>
        <end position="27"/>
    </location>
</feature>
<evidence type="ECO:0000259" key="11">
    <source>
        <dbReference type="Pfam" id="PF00593"/>
    </source>
</evidence>
<feature type="domain" description="TonB-dependent receptor plug" evidence="12">
    <location>
        <begin position="53"/>
        <end position="148"/>
    </location>
</feature>
<keyword evidence="7 8" id="KW-0998">Cell outer membrane</keyword>
<evidence type="ECO:0000256" key="9">
    <source>
        <dbReference type="RuleBase" id="RU003357"/>
    </source>
</evidence>
<dbReference type="Pfam" id="PF07715">
    <property type="entry name" value="Plug"/>
    <property type="match status" value="1"/>
</dbReference>
<feature type="domain" description="TonB-dependent receptor-like beta-barrel" evidence="11">
    <location>
        <begin position="249"/>
        <end position="638"/>
    </location>
</feature>
<dbReference type="Proteomes" id="UP000317894">
    <property type="component" value="Unassembled WGS sequence"/>
</dbReference>
<accession>A0A552U8B6</accession>
<evidence type="ECO:0000256" key="8">
    <source>
        <dbReference type="PROSITE-ProRule" id="PRU01360"/>
    </source>
</evidence>
<organism evidence="13 14">
    <name type="scientific">Glacieibacterium frigidum</name>
    <dbReference type="NCBI Taxonomy" id="2593303"/>
    <lineage>
        <taxon>Bacteria</taxon>
        <taxon>Pseudomonadati</taxon>
        <taxon>Pseudomonadota</taxon>
        <taxon>Alphaproteobacteria</taxon>
        <taxon>Sphingomonadales</taxon>
        <taxon>Sphingosinicellaceae</taxon>
        <taxon>Glacieibacterium</taxon>
    </lineage>
</organism>
<dbReference type="GO" id="GO:0044718">
    <property type="term" value="P:siderophore transmembrane transport"/>
    <property type="evidence" value="ECO:0007669"/>
    <property type="project" value="TreeGrafter"/>
</dbReference>
<dbReference type="InterPro" id="IPR037066">
    <property type="entry name" value="Plug_dom_sf"/>
</dbReference>
<dbReference type="GO" id="GO:0015344">
    <property type="term" value="F:siderophore uptake transmembrane transporter activity"/>
    <property type="evidence" value="ECO:0007669"/>
    <property type="project" value="TreeGrafter"/>
</dbReference>
<evidence type="ECO:0000256" key="5">
    <source>
        <dbReference type="ARBA" id="ARBA00023077"/>
    </source>
</evidence>
<evidence type="ECO:0000256" key="10">
    <source>
        <dbReference type="SAM" id="SignalP"/>
    </source>
</evidence>
<dbReference type="PANTHER" id="PTHR30069:SF40">
    <property type="entry name" value="TONB-DEPENDENT RECEPTOR NMB0964-RELATED"/>
    <property type="match status" value="1"/>
</dbReference>
<evidence type="ECO:0000313" key="13">
    <source>
        <dbReference type="EMBL" id="TRW14460.1"/>
    </source>
</evidence>
<dbReference type="AlphaFoldDB" id="A0A552U8B6"/>
<dbReference type="InterPro" id="IPR036942">
    <property type="entry name" value="Beta-barrel_TonB_sf"/>
</dbReference>
<dbReference type="Gene3D" id="2.40.170.20">
    <property type="entry name" value="TonB-dependent receptor, beta-barrel domain"/>
    <property type="match status" value="1"/>
</dbReference>
<dbReference type="InterPro" id="IPR000531">
    <property type="entry name" value="Beta-barrel_TonB"/>
</dbReference>
<evidence type="ECO:0000256" key="4">
    <source>
        <dbReference type="ARBA" id="ARBA00022692"/>
    </source>
</evidence>
<proteinExistence type="inferred from homology"/>
<dbReference type="EMBL" id="VJWA01000002">
    <property type="protein sequence ID" value="TRW14460.1"/>
    <property type="molecule type" value="Genomic_DNA"/>
</dbReference>
<evidence type="ECO:0000256" key="2">
    <source>
        <dbReference type="ARBA" id="ARBA00022448"/>
    </source>
</evidence>
<dbReference type="GO" id="GO:0009279">
    <property type="term" value="C:cell outer membrane"/>
    <property type="evidence" value="ECO:0007669"/>
    <property type="project" value="UniProtKB-SubCell"/>
</dbReference>
<keyword evidence="13" id="KW-0675">Receptor</keyword>
<keyword evidence="6 8" id="KW-0472">Membrane</keyword>
<dbReference type="SUPFAM" id="SSF56935">
    <property type="entry name" value="Porins"/>
    <property type="match status" value="1"/>
</dbReference>
<dbReference type="Gene3D" id="2.170.130.10">
    <property type="entry name" value="TonB-dependent receptor, plug domain"/>
    <property type="match status" value="1"/>
</dbReference>
<name>A0A552U8B6_9SPHN</name>
<evidence type="ECO:0000256" key="6">
    <source>
        <dbReference type="ARBA" id="ARBA00023136"/>
    </source>
</evidence>
<keyword evidence="4 8" id="KW-0812">Transmembrane</keyword>
<dbReference type="InterPro" id="IPR012910">
    <property type="entry name" value="Plug_dom"/>
</dbReference>
<dbReference type="InterPro" id="IPR039426">
    <property type="entry name" value="TonB-dep_rcpt-like"/>
</dbReference>
<evidence type="ECO:0000256" key="7">
    <source>
        <dbReference type="ARBA" id="ARBA00023237"/>
    </source>
</evidence>
<dbReference type="OrthoDB" id="9758472at2"/>
<keyword evidence="5 9" id="KW-0798">TonB box</keyword>
<dbReference type="Pfam" id="PF00593">
    <property type="entry name" value="TonB_dep_Rec_b-barrel"/>
    <property type="match status" value="1"/>
</dbReference>
<comment type="subcellular location">
    <subcellularLocation>
        <location evidence="1 8">Cell outer membrane</location>
        <topology evidence="1 8">Multi-pass membrane protein</topology>
    </subcellularLocation>
</comment>
<gene>
    <name evidence="13" type="ORF">FMM06_12185</name>
</gene>
<reference evidence="13 14" key="1">
    <citation type="submission" date="2019-07" db="EMBL/GenBank/DDBJ databases">
        <title>Novel species isolated from glacier.</title>
        <authorList>
            <person name="Liu Q."/>
            <person name="Xin Y.-H."/>
        </authorList>
    </citation>
    <scope>NUCLEOTIDE SEQUENCE [LARGE SCALE GENOMIC DNA]</scope>
    <source>
        <strain evidence="13 14">LB1R16</strain>
    </source>
</reference>
<keyword evidence="14" id="KW-1185">Reference proteome</keyword>
<feature type="chain" id="PRO_5022241169" evidence="10">
    <location>
        <begin position="28"/>
        <end position="664"/>
    </location>
</feature>
<protein>
    <submittedName>
        <fullName evidence="13">TonB-dependent receptor</fullName>
    </submittedName>
</protein>
<keyword evidence="3 8" id="KW-1134">Transmembrane beta strand</keyword>
<dbReference type="PROSITE" id="PS52016">
    <property type="entry name" value="TONB_DEPENDENT_REC_3"/>
    <property type="match status" value="1"/>
</dbReference>